<evidence type="ECO:0000256" key="5">
    <source>
        <dbReference type="ARBA" id="ARBA00022840"/>
    </source>
</evidence>
<dbReference type="STRING" id="81824.A9UW00"/>
<proteinExistence type="predicted"/>
<dbReference type="PANTHER" id="PTHR22974">
    <property type="entry name" value="MIXED LINEAGE PROTEIN KINASE"/>
    <property type="match status" value="1"/>
</dbReference>
<feature type="binding site" evidence="6">
    <location>
        <position position="290"/>
    </location>
    <ligand>
        <name>ATP</name>
        <dbReference type="ChEBI" id="CHEBI:30616"/>
    </ligand>
</feature>
<dbReference type="GO" id="GO:0035556">
    <property type="term" value="P:intracellular signal transduction"/>
    <property type="evidence" value="ECO:0000318"/>
    <property type="project" value="GO_Central"/>
</dbReference>
<dbReference type="InParanoid" id="A9UW00"/>
<protein>
    <recommendedName>
        <fullName evidence="8">Protein kinase domain-containing protein</fullName>
    </recommendedName>
</protein>
<evidence type="ECO:0000256" key="3">
    <source>
        <dbReference type="ARBA" id="ARBA00022741"/>
    </source>
</evidence>
<feature type="domain" description="Protein kinase" evidence="8">
    <location>
        <begin position="261"/>
        <end position="534"/>
    </location>
</feature>
<dbReference type="Proteomes" id="UP000001357">
    <property type="component" value="Unassembled WGS sequence"/>
</dbReference>
<dbReference type="InterPro" id="IPR000719">
    <property type="entry name" value="Prot_kinase_dom"/>
</dbReference>
<keyword evidence="3 6" id="KW-0547">Nucleotide-binding</keyword>
<dbReference type="InterPro" id="IPR011009">
    <property type="entry name" value="Kinase-like_dom_sf"/>
</dbReference>
<evidence type="ECO:0000256" key="6">
    <source>
        <dbReference type="PROSITE-ProRule" id="PRU10141"/>
    </source>
</evidence>
<dbReference type="KEGG" id="mbr:MONBRDRAFT_31879"/>
<evidence type="ECO:0000256" key="7">
    <source>
        <dbReference type="SAM" id="MobiDB-lite"/>
    </source>
</evidence>
<sequence length="538" mass="61929">MPQGSALTKSPPQRASAKRRQNSPIMPAKRSISGQRKPGSNDSASATLDPASMQTRFEEMEAELQQYRKVLAAKDDELRDHLSFCQQTICHLVSEKSRQENRAARDNYLRNVQRLGWASAVRSGMHVHDVWNEGAAFRDIRQKQKALDLRKKQLEEEKRDLAKVRPVKNKKRSEGAADDGFSRPSGTARSLKSRLSEQDYAVKLEIIQLNLITIKTEEEGIKAQLNMLLRERNLHLREMKRITDEDNAKYRDLPNRLSERYLLCSLLGKGGFSEVYKAYDLREHRYVACKVHQLNSSWSDAKKQNYIKHATREYEIHRSLKHESVVEMHDVFEIDANSFCTVLEYCPGQDLDFLLKQEHRLPERDARNKIVQIVNALKYLNSVEPPVIHYDLKPANVLLRHGMVKITDFGLSKQVRDSDSDGNVDLTSQGAGTYWYLPPECFVIGSALPKISSKVDVWSVGVIFYQSLYGEKPFGHNLSQQSLLQNNVILNAREVRFPEKPKVSEEAKNFIRRCLTYDMRARPDVLTLSEDPYMRKRT</sequence>
<evidence type="ECO:0000256" key="2">
    <source>
        <dbReference type="ARBA" id="ARBA00022679"/>
    </source>
</evidence>
<feature type="compositionally biased region" description="Polar residues" evidence="7">
    <location>
        <begin position="1"/>
        <end position="13"/>
    </location>
</feature>
<dbReference type="AlphaFoldDB" id="A9UW00"/>
<reference evidence="9 10" key="1">
    <citation type="journal article" date="2008" name="Nature">
        <title>The genome of the choanoflagellate Monosiga brevicollis and the origin of metazoans.</title>
        <authorList>
            <consortium name="JGI Sequencing"/>
            <person name="King N."/>
            <person name="Westbrook M.J."/>
            <person name="Young S.L."/>
            <person name="Kuo A."/>
            <person name="Abedin M."/>
            <person name="Chapman J."/>
            <person name="Fairclough S."/>
            <person name="Hellsten U."/>
            <person name="Isogai Y."/>
            <person name="Letunic I."/>
            <person name="Marr M."/>
            <person name="Pincus D."/>
            <person name="Putnam N."/>
            <person name="Rokas A."/>
            <person name="Wright K.J."/>
            <person name="Zuzow R."/>
            <person name="Dirks W."/>
            <person name="Good M."/>
            <person name="Goodstein D."/>
            <person name="Lemons D."/>
            <person name="Li W."/>
            <person name="Lyons J.B."/>
            <person name="Morris A."/>
            <person name="Nichols S."/>
            <person name="Richter D.J."/>
            <person name="Salamov A."/>
            <person name="Bork P."/>
            <person name="Lim W.A."/>
            <person name="Manning G."/>
            <person name="Miller W.T."/>
            <person name="McGinnis W."/>
            <person name="Shapiro H."/>
            <person name="Tjian R."/>
            <person name="Grigoriev I.V."/>
            <person name="Rokhsar D."/>
        </authorList>
    </citation>
    <scope>NUCLEOTIDE SEQUENCE [LARGE SCALE GENOMIC DNA]</scope>
    <source>
        <strain evidence="10">MX1 / ATCC 50154</strain>
    </source>
</reference>
<dbReference type="EMBL" id="CH991547">
    <property type="protein sequence ID" value="EDQ90680.1"/>
    <property type="molecule type" value="Genomic_DNA"/>
</dbReference>
<dbReference type="Pfam" id="PF00069">
    <property type="entry name" value="Pkinase"/>
    <property type="match status" value="1"/>
</dbReference>
<dbReference type="CDD" id="cd13990">
    <property type="entry name" value="STKc_TLK"/>
    <property type="match status" value="1"/>
</dbReference>
<dbReference type="GO" id="GO:0005634">
    <property type="term" value="C:nucleus"/>
    <property type="evidence" value="ECO:0000318"/>
    <property type="project" value="GO_Central"/>
</dbReference>
<dbReference type="RefSeq" id="XP_001744731.1">
    <property type="nucleotide sequence ID" value="XM_001744679.1"/>
</dbReference>
<dbReference type="PROSITE" id="PS50011">
    <property type="entry name" value="PROTEIN_KINASE_DOM"/>
    <property type="match status" value="1"/>
</dbReference>
<evidence type="ECO:0000313" key="10">
    <source>
        <dbReference type="Proteomes" id="UP000001357"/>
    </source>
</evidence>
<name>A9UW00_MONBE</name>
<keyword evidence="2" id="KW-0808">Transferase</keyword>
<dbReference type="PANTHER" id="PTHR22974:SF23">
    <property type="entry name" value="TOUSLED-LIKE KINASE, ISOFORM G"/>
    <property type="match status" value="1"/>
</dbReference>
<evidence type="ECO:0000256" key="1">
    <source>
        <dbReference type="ARBA" id="ARBA00022527"/>
    </source>
</evidence>
<feature type="region of interest" description="Disordered" evidence="7">
    <location>
        <begin position="1"/>
        <end position="48"/>
    </location>
</feature>
<keyword evidence="5 6" id="KW-0067">ATP-binding</keyword>
<feature type="compositionally biased region" description="Polar residues" evidence="7">
    <location>
        <begin position="32"/>
        <end position="46"/>
    </location>
</feature>
<dbReference type="SMART" id="SM00220">
    <property type="entry name" value="S_TKc"/>
    <property type="match status" value="1"/>
</dbReference>
<dbReference type="OMA" id="LPSMTWQ"/>
<dbReference type="eggNOG" id="KOG1151">
    <property type="taxonomic scope" value="Eukaryota"/>
</dbReference>
<dbReference type="InterPro" id="IPR008271">
    <property type="entry name" value="Ser/Thr_kinase_AS"/>
</dbReference>
<dbReference type="SUPFAM" id="SSF56112">
    <property type="entry name" value="Protein kinase-like (PK-like)"/>
    <property type="match status" value="1"/>
</dbReference>
<dbReference type="FunCoup" id="A9UW00">
    <property type="interactions" value="1604"/>
</dbReference>
<dbReference type="FunFam" id="1.10.510.10:FF:000698">
    <property type="entry name" value="Serine/threonine-protein kinase tousled-like 1"/>
    <property type="match status" value="1"/>
</dbReference>
<accession>A9UW00</accession>
<dbReference type="Gene3D" id="1.10.510.10">
    <property type="entry name" value="Transferase(Phosphotransferase) domain 1"/>
    <property type="match status" value="1"/>
</dbReference>
<dbReference type="PROSITE" id="PS00108">
    <property type="entry name" value="PROTEIN_KINASE_ST"/>
    <property type="match status" value="1"/>
</dbReference>
<gene>
    <name evidence="9" type="ORF">MONBRDRAFT_31879</name>
</gene>
<dbReference type="InterPro" id="IPR017441">
    <property type="entry name" value="Protein_kinase_ATP_BS"/>
</dbReference>
<evidence type="ECO:0000256" key="4">
    <source>
        <dbReference type="ARBA" id="ARBA00022777"/>
    </source>
</evidence>
<dbReference type="GO" id="GO:0005524">
    <property type="term" value="F:ATP binding"/>
    <property type="evidence" value="ECO:0007669"/>
    <property type="project" value="UniProtKB-UniRule"/>
</dbReference>
<dbReference type="GeneID" id="5889925"/>
<evidence type="ECO:0000259" key="8">
    <source>
        <dbReference type="PROSITE" id="PS50011"/>
    </source>
</evidence>
<feature type="region of interest" description="Disordered" evidence="7">
    <location>
        <begin position="160"/>
        <end position="192"/>
    </location>
</feature>
<keyword evidence="4" id="KW-0418">Kinase</keyword>
<dbReference type="PROSITE" id="PS00107">
    <property type="entry name" value="PROTEIN_KINASE_ATP"/>
    <property type="match status" value="1"/>
</dbReference>
<keyword evidence="1" id="KW-0723">Serine/threonine-protein kinase</keyword>
<evidence type="ECO:0000313" key="9">
    <source>
        <dbReference type="EMBL" id="EDQ90680.1"/>
    </source>
</evidence>
<dbReference type="GO" id="GO:0007059">
    <property type="term" value="P:chromosome segregation"/>
    <property type="evidence" value="ECO:0000318"/>
    <property type="project" value="GO_Central"/>
</dbReference>
<organism evidence="9 10">
    <name type="scientific">Monosiga brevicollis</name>
    <name type="common">Choanoflagellate</name>
    <dbReference type="NCBI Taxonomy" id="81824"/>
    <lineage>
        <taxon>Eukaryota</taxon>
        <taxon>Choanoflagellata</taxon>
        <taxon>Craspedida</taxon>
        <taxon>Salpingoecidae</taxon>
        <taxon>Monosiga</taxon>
    </lineage>
</organism>
<dbReference type="GO" id="GO:0004674">
    <property type="term" value="F:protein serine/threonine kinase activity"/>
    <property type="evidence" value="ECO:0000318"/>
    <property type="project" value="GO_Central"/>
</dbReference>
<keyword evidence="10" id="KW-1185">Reference proteome</keyword>